<evidence type="ECO:0000256" key="7">
    <source>
        <dbReference type="ARBA" id="ARBA00023136"/>
    </source>
</evidence>
<keyword evidence="10" id="KW-1185">Reference proteome</keyword>
<evidence type="ECO:0000313" key="10">
    <source>
        <dbReference type="Proteomes" id="UP000182521"/>
    </source>
</evidence>
<feature type="transmembrane region" description="Helical" evidence="8">
    <location>
        <begin position="293"/>
        <end position="314"/>
    </location>
</feature>
<dbReference type="STRING" id="1542390.KX01_1604"/>
<evidence type="ECO:0000313" key="9">
    <source>
        <dbReference type="EMBL" id="APC97033.1"/>
    </source>
</evidence>
<dbReference type="RefSeq" id="WP_071664482.1">
    <property type="nucleotide sequence ID" value="NZ_CP009654.1"/>
</dbReference>
<feature type="transmembrane region" description="Helical" evidence="8">
    <location>
        <begin position="35"/>
        <end position="56"/>
    </location>
</feature>
<dbReference type="InterPro" id="IPR038770">
    <property type="entry name" value="Na+/solute_symporter_sf"/>
</dbReference>
<dbReference type="EMBL" id="CP009654">
    <property type="protein sequence ID" value="APC97033.1"/>
    <property type="molecule type" value="Genomic_DNA"/>
</dbReference>
<evidence type="ECO:0000256" key="1">
    <source>
        <dbReference type="ARBA" id="ARBA00004651"/>
    </source>
</evidence>
<dbReference type="Gene3D" id="1.20.1530.20">
    <property type="match status" value="1"/>
</dbReference>
<dbReference type="Proteomes" id="UP000182521">
    <property type="component" value="Chromosome"/>
</dbReference>
<feature type="transmembrane region" description="Helical" evidence="8">
    <location>
        <begin position="261"/>
        <end position="281"/>
    </location>
</feature>
<accession>A0A1J0KTF1</accession>
<keyword evidence="3" id="KW-0813">Transport</keyword>
<evidence type="ECO:0000256" key="5">
    <source>
        <dbReference type="ARBA" id="ARBA00022692"/>
    </source>
</evidence>
<proteinExistence type="inferred from homology"/>
<dbReference type="PANTHER" id="PTHR36838:SF3">
    <property type="entry name" value="TRANSPORTER AUXIN EFFLUX CARRIER EC FAMILY"/>
    <property type="match status" value="1"/>
</dbReference>
<protein>
    <submittedName>
        <fullName evidence="9">Membrane transport family protein</fullName>
    </submittedName>
</protein>
<name>A0A1J0KTF1_9GAMM</name>
<evidence type="ECO:0000256" key="8">
    <source>
        <dbReference type="SAM" id="Phobius"/>
    </source>
</evidence>
<keyword evidence="5 8" id="KW-0812">Transmembrane</keyword>
<sequence length="316" mass="35239">MLSVFNTTFVLFFTIFLGLLLGFSRIFPKGSDKTFIHLVFYVLLPMQLFLSCYHTSVNDLNISYALSYVLAMVIMIFISFIISMKFLKTSFVVSVLNTMSVSQVDGAYFAIPLFIVIFSSAVLTVPLMAIQNIIFFTVSVLIIEVCSSTNIDKRAGIYFVVKRILKVICTNPIIVSSILGFLFGSLKISLNENMFNAFSFLGKASAPIALFSIGLSCSYGLRKLRLDSQLYFICVLSLLKLMLFPFIALGLGVLFGLNHTLLLALVLLCATPTATHNYIIANQYNLGEEANTQTFVVVITTIFSFLSVNFWLYLLI</sequence>
<feature type="transmembrane region" description="Helical" evidence="8">
    <location>
        <begin position="107"/>
        <end position="127"/>
    </location>
</feature>
<dbReference type="GO" id="GO:0005886">
    <property type="term" value="C:plasma membrane"/>
    <property type="evidence" value="ECO:0007669"/>
    <property type="project" value="UniProtKB-SubCell"/>
</dbReference>
<feature type="transmembrane region" description="Helical" evidence="8">
    <location>
        <begin position="6"/>
        <end position="23"/>
    </location>
</feature>
<dbReference type="InterPro" id="IPR004776">
    <property type="entry name" value="Mem_transp_PIN-like"/>
</dbReference>
<organism evidence="9 10">
    <name type="scientific">Francisella frigiditurris</name>
    <dbReference type="NCBI Taxonomy" id="1542390"/>
    <lineage>
        <taxon>Bacteria</taxon>
        <taxon>Pseudomonadati</taxon>
        <taxon>Pseudomonadota</taxon>
        <taxon>Gammaproteobacteria</taxon>
        <taxon>Thiotrichales</taxon>
        <taxon>Francisellaceae</taxon>
        <taxon>Francisella</taxon>
    </lineage>
</organism>
<evidence type="ECO:0000256" key="4">
    <source>
        <dbReference type="ARBA" id="ARBA00022475"/>
    </source>
</evidence>
<dbReference type="Pfam" id="PF03547">
    <property type="entry name" value="Mem_trans"/>
    <property type="match status" value="1"/>
</dbReference>
<comment type="similarity">
    <text evidence="2">Belongs to the auxin efflux carrier (TC 2.A.69) family.</text>
</comment>
<gene>
    <name evidence="9" type="ORF">KX01_1604</name>
</gene>
<comment type="subcellular location">
    <subcellularLocation>
        <location evidence="1">Cell membrane</location>
        <topology evidence="1">Multi-pass membrane protein</topology>
    </subcellularLocation>
</comment>
<feature type="transmembrane region" description="Helical" evidence="8">
    <location>
        <begin position="164"/>
        <end position="184"/>
    </location>
</feature>
<reference evidence="10" key="1">
    <citation type="submission" date="2014-10" db="EMBL/GenBank/DDBJ databases">
        <authorList>
            <person name="Kuske C.R."/>
            <person name="Challacombe J.F."/>
            <person name="Daligault H.E."/>
            <person name="Davenport K.W."/>
            <person name="Johnson S.L."/>
            <person name="Siddaramappa S."/>
            <person name="Petersen J.M."/>
        </authorList>
    </citation>
    <scope>NUCLEOTIDE SEQUENCE [LARGE SCALE GENOMIC DNA]</scope>
    <source>
        <strain evidence="10">CA97-1460</strain>
    </source>
</reference>
<evidence type="ECO:0000256" key="3">
    <source>
        <dbReference type="ARBA" id="ARBA00022448"/>
    </source>
</evidence>
<keyword evidence="7 8" id="KW-0472">Membrane</keyword>
<evidence type="ECO:0000256" key="2">
    <source>
        <dbReference type="ARBA" id="ARBA00010145"/>
    </source>
</evidence>
<dbReference type="GO" id="GO:0055085">
    <property type="term" value="P:transmembrane transport"/>
    <property type="evidence" value="ECO:0007669"/>
    <property type="project" value="InterPro"/>
</dbReference>
<dbReference type="AlphaFoldDB" id="A0A1J0KTF1"/>
<feature type="transmembrane region" description="Helical" evidence="8">
    <location>
        <begin position="62"/>
        <end position="87"/>
    </location>
</feature>
<dbReference type="OrthoDB" id="9810457at2"/>
<evidence type="ECO:0000256" key="6">
    <source>
        <dbReference type="ARBA" id="ARBA00022989"/>
    </source>
</evidence>
<feature type="transmembrane region" description="Helical" evidence="8">
    <location>
        <begin position="230"/>
        <end position="255"/>
    </location>
</feature>
<keyword evidence="6 8" id="KW-1133">Transmembrane helix</keyword>
<dbReference type="KEGG" id="frc:KX01_1604"/>
<keyword evidence="4" id="KW-1003">Cell membrane</keyword>
<feature type="transmembrane region" description="Helical" evidence="8">
    <location>
        <begin position="204"/>
        <end position="221"/>
    </location>
</feature>
<dbReference type="PANTHER" id="PTHR36838">
    <property type="entry name" value="AUXIN EFFLUX CARRIER FAMILY PROTEIN"/>
    <property type="match status" value="1"/>
</dbReference>